<dbReference type="EMBL" id="LR586016">
    <property type="protein sequence ID" value="VIP02550.1"/>
    <property type="molecule type" value="Genomic_DNA"/>
</dbReference>
<organism evidence="1">
    <name type="scientific">Tuwongella immobilis</name>
    <dbReference type="NCBI Taxonomy" id="692036"/>
    <lineage>
        <taxon>Bacteria</taxon>
        <taxon>Pseudomonadati</taxon>
        <taxon>Planctomycetota</taxon>
        <taxon>Planctomycetia</taxon>
        <taxon>Gemmatales</taxon>
        <taxon>Gemmataceae</taxon>
        <taxon>Tuwongella</taxon>
    </lineage>
</organism>
<dbReference type="InParanoid" id="A0A6C2YLU2"/>
<accession>A0A6C2YLU2</accession>
<dbReference type="EMBL" id="LR593887">
    <property type="protein sequence ID" value="VTS01739.1"/>
    <property type="molecule type" value="Genomic_DNA"/>
</dbReference>
<evidence type="ECO:0000313" key="2">
    <source>
        <dbReference type="Proteomes" id="UP000464378"/>
    </source>
</evidence>
<gene>
    <name evidence="1" type="ORF">GMBLW1_14100</name>
</gene>
<reference evidence="1" key="1">
    <citation type="submission" date="2019-04" db="EMBL/GenBank/DDBJ databases">
        <authorList>
            <consortium name="Science for Life Laboratories"/>
        </authorList>
    </citation>
    <scope>NUCLEOTIDE SEQUENCE</scope>
    <source>
        <strain evidence="1">MBLW1</strain>
    </source>
</reference>
<sequence length="278" mass="31320">MNQSRHRRIACFGLVLAMVAALRLPVWGEQPGATADPAKTEMGEIVGMLAEPNRVKQIFAIDRSQIDRNLEKAARIIIEQGTMQPDGRFRIPVAVGKRVDVVIDLRDGGRIEGVHLGVRRSDFVEADPPLTKSEAEKVRKVALKLNVFENEIDILSLTGNAQYAVALLNKRRTTPFYNSQPGEIIWRLEVWRFEKPEDAEYWLKDPEELFVIHYRERLPATEYARKRILLDAKLGGLQLTPSQKSIDVGTIAIPELKPGIQLRNAPAGPVEKSEFDPQ</sequence>
<evidence type="ECO:0000313" key="1">
    <source>
        <dbReference type="EMBL" id="VIP02550.1"/>
    </source>
</evidence>
<dbReference type="AlphaFoldDB" id="A0A6C2YLU2"/>
<dbReference type="KEGG" id="tim:GMBLW1_14100"/>
<dbReference type="Proteomes" id="UP000464378">
    <property type="component" value="Chromosome"/>
</dbReference>
<dbReference type="RefSeq" id="WP_162657716.1">
    <property type="nucleotide sequence ID" value="NZ_LR593887.1"/>
</dbReference>
<keyword evidence="2" id="KW-1185">Reference proteome</keyword>
<proteinExistence type="predicted"/>
<name>A0A6C2YLU2_9BACT</name>
<protein>
    <submittedName>
        <fullName evidence="1">Uncharacterized protein</fullName>
    </submittedName>
</protein>